<name>A0AAQ3L1X3_9LILI</name>
<organism evidence="1 2">
    <name type="scientific">Canna indica</name>
    <name type="common">Indian-shot</name>
    <dbReference type="NCBI Taxonomy" id="4628"/>
    <lineage>
        <taxon>Eukaryota</taxon>
        <taxon>Viridiplantae</taxon>
        <taxon>Streptophyta</taxon>
        <taxon>Embryophyta</taxon>
        <taxon>Tracheophyta</taxon>
        <taxon>Spermatophyta</taxon>
        <taxon>Magnoliopsida</taxon>
        <taxon>Liliopsida</taxon>
        <taxon>Zingiberales</taxon>
        <taxon>Cannaceae</taxon>
        <taxon>Canna</taxon>
    </lineage>
</organism>
<gene>
    <name evidence="1" type="ORF">Cni_G25464</name>
</gene>
<evidence type="ECO:0008006" key="3">
    <source>
        <dbReference type="Google" id="ProtNLM"/>
    </source>
</evidence>
<dbReference type="PANTHER" id="PTHR35218">
    <property type="entry name" value="RNASE H DOMAIN-CONTAINING PROTEIN"/>
    <property type="match status" value="1"/>
</dbReference>
<dbReference type="PANTHER" id="PTHR35218:SF7">
    <property type="entry name" value="ENDONUCLEASE_EXONUCLEASE_PHOSPHATASE"/>
    <property type="match status" value="1"/>
</dbReference>
<dbReference type="SUPFAM" id="SSF56219">
    <property type="entry name" value="DNase I-like"/>
    <property type="match status" value="1"/>
</dbReference>
<dbReference type="Gene3D" id="3.60.10.10">
    <property type="entry name" value="Endonuclease/exonuclease/phosphatase"/>
    <property type="match status" value="1"/>
</dbReference>
<sequence length="148" mass="17206">MKLLSWNIRGGLKASGWDYLFVLLKKHSMDLVLLVETHLDDVNSILCIKRFGNSWEGDYVPGNGRSRGIILVWKRNFYKVSNLFCCNQAIHVSVSYKNSKPWLLTGLYASNSKEERLLLWELLGSINTENLPWLVWEIIIVLPSRKRR</sequence>
<accession>A0AAQ3L1X3</accession>
<dbReference type="Proteomes" id="UP001327560">
    <property type="component" value="Chromosome 8"/>
</dbReference>
<dbReference type="InterPro" id="IPR036691">
    <property type="entry name" value="Endo/exonu/phosph_ase_sf"/>
</dbReference>
<proteinExistence type="predicted"/>
<evidence type="ECO:0000313" key="1">
    <source>
        <dbReference type="EMBL" id="WOL16676.1"/>
    </source>
</evidence>
<reference evidence="1 2" key="1">
    <citation type="submission" date="2023-10" db="EMBL/GenBank/DDBJ databases">
        <title>Chromosome-scale genome assembly provides insights into flower coloration mechanisms of Canna indica.</title>
        <authorList>
            <person name="Li C."/>
        </authorList>
    </citation>
    <scope>NUCLEOTIDE SEQUENCE [LARGE SCALE GENOMIC DNA]</scope>
    <source>
        <tissue evidence="1">Flower</tissue>
    </source>
</reference>
<dbReference type="AlphaFoldDB" id="A0AAQ3L1X3"/>
<protein>
    <recommendedName>
        <fullName evidence="3">Endonuclease/exonuclease/phosphatase domain-containing protein</fullName>
    </recommendedName>
</protein>
<keyword evidence="2" id="KW-1185">Reference proteome</keyword>
<evidence type="ECO:0000313" key="2">
    <source>
        <dbReference type="Proteomes" id="UP001327560"/>
    </source>
</evidence>
<dbReference type="EMBL" id="CP136897">
    <property type="protein sequence ID" value="WOL16676.1"/>
    <property type="molecule type" value="Genomic_DNA"/>
</dbReference>